<dbReference type="RefSeq" id="WP_110758020.1">
    <property type="nucleotide sequence ID" value="NZ_PRLG01000015.1"/>
</dbReference>
<gene>
    <name evidence="1" type="ORF">PIL02S_01960</name>
</gene>
<dbReference type="Proteomes" id="UP000247459">
    <property type="component" value="Unassembled WGS sequence"/>
</dbReference>
<reference evidence="1 2" key="1">
    <citation type="submission" date="2018-01" db="EMBL/GenBank/DDBJ databases">
        <title>Genome sequence of the PGP bacterium Paenibacillus illinoisensis E3.</title>
        <authorList>
            <person name="Rolli E."/>
            <person name="Marasco R."/>
            <person name="Bessem C."/>
            <person name="Michoud G."/>
            <person name="Gaiarsa S."/>
            <person name="Borin S."/>
            <person name="Daffonchio D."/>
        </authorList>
    </citation>
    <scope>NUCLEOTIDE SEQUENCE [LARGE SCALE GENOMIC DNA]</scope>
    <source>
        <strain evidence="1 2">E3</strain>
    </source>
</reference>
<organism evidence="1 2">
    <name type="scientific">Paenibacillus illinoisensis</name>
    <dbReference type="NCBI Taxonomy" id="59845"/>
    <lineage>
        <taxon>Bacteria</taxon>
        <taxon>Bacillati</taxon>
        <taxon>Bacillota</taxon>
        <taxon>Bacilli</taxon>
        <taxon>Bacillales</taxon>
        <taxon>Paenibacillaceae</taxon>
        <taxon>Paenibacillus</taxon>
    </lineage>
</organism>
<accession>A0A2W0CAP5</accession>
<protein>
    <submittedName>
        <fullName evidence="1">Uncharacterized protein</fullName>
    </submittedName>
</protein>
<sequence length="99" mass="11521">MQLHIQRVIDKITGYMQAAARRGDQEASNAYDNALGCVQSLLDVYHSDEPFLISLSYTDYRPGMRIYMHTDYEHIKANEIIEIAQINRYELESATFFIQ</sequence>
<dbReference type="AlphaFoldDB" id="A0A2W0CAP5"/>
<name>A0A2W0CAP5_9BACL</name>
<evidence type="ECO:0000313" key="1">
    <source>
        <dbReference type="EMBL" id="PYY29760.1"/>
    </source>
</evidence>
<dbReference type="EMBL" id="PRLG01000015">
    <property type="protein sequence ID" value="PYY29760.1"/>
    <property type="molecule type" value="Genomic_DNA"/>
</dbReference>
<evidence type="ECO:0000313" key="2">
    <source>
        <dbReference type="Proteomes" id="UP000247459"/>
    </source>
</evidence>
<comment type="caution">
    <text evidence="1">The sequence shown here is derived from an EMBL/GenBank/DDBJ whole genome shotgun (WGS) entry which is preliminary data.</text>
</comment>
<proteinExistence type="predicted"/>